<dbReference type="AlphaFoldDB" id="A0A6N2W396"/>
<reference evidence="11" key="1">
    <citation type="submission" date="2019-11" db="EMBL/GenBank/DDBJ databases">
        <authorList>
            <person name="Feng L."/>
        </authorList>
    </citation>
    <scope>NUCLEOTIDE SEQUENCE</scope>
    <source>
        <strain evidence="11">CnexileLFYP112</strain>
    </source>
</reference>
<dbReference type="PANTHER" id="PTHR33695:SF1">
    <property type="entry name" value="LIPOPROTEIN SIGNAL PEPTIDASE"/>
    <property type="match status" value="1"/>
</dbReference>
<dbReference type="GO" id="GO:0004190">
    <property type="term" value="F:aspartic-type endopeptidase activity"/>
    <property type="evidence" value="ECO:0007669"/>
    <property type="project" value="UniProtKB-KW"/>
</dbReference>
<evidence type="ECO:0000256" key="9">
    <source>
        <dbReference type="RuleBase" id="RU004181"/>
    </source>
</evidence>
<dbReference type="InterPro" id="IPR001872">
    <property type="entry name" value="Peptidase_A8"/>
</dbReference>
<comment type="similarity">
    <text evidence="1 9">Belongs to the peptidase A8 family.</text>
</comment>
<keyword evidence="8 10" id="KW-0472">Membrane</keyword>
<dbReference type="Pfam" id="PF01252">
    <property type="entry name" value="Peptidase_A8"/>
    <property type="match status" value="1"/>
</dbReference>
<protein>
    <submittedName>
        <fullName evidence="11">Lipoprotein signal peptidase</fullName>
    </submittedName>
</protein>
<evidence type="ECO:0000313" key="11">
    <source>
        <dbReference type="EMBL" id="VYT36760.1"/>
    </source>
</evidence>
<evidence type="ECO:0000256" key="7">
    <source>
        <dbReference type="ARBA" id="ARBA00022989"/>
    </source>
</evidence>
<keyword evidence="2" id="KW-1003">Cell membrane</keyword>
<evidence type="ECO:0000256" key="4">
    <source>
        <dbReference type="ARBA" id="ARBA00022692"/>
    </source>
</evidence>
<evidence type="ECO:0000256" key="3">
    <source>
        <dbReference type="ARBA" id="ARBA00022670"/>
    </source>
</evidence>
<keyword evidence="6" id="KW-0378">Hydrolase</keyword>
<dbReference type="GO" id="GO:0016020">
    <property type="term" value="C:membrane"/>
    <property type="evidence" value="ECO:0007669"/>
    <property type="project" value="InterPro"/>
</dbReference>
<evidence type="ECO:0000256" key="8">
    <source>
        <dbReference type="ARBA" id="ARBA00023136"/>
    </source>
</evidence>
<organism evidence="11">
    <name type="scientific">[Clostridium] nexile</name>
    <dbReference type="NCBI Taxonomy" id="29361"/>
    <lineage>
        <taxon>Bacteria</taxon>
        <taxon>Bacillati</taxon>
        <taxon>Bacillota</taxon>
        <taxon>Clostridia</taxon>
        <taxon>Lachnospirales</taxon>
        <taxon>Lachnospiraceae</taxon>
        <taxon>Tyzzerella</taxon>
    </lineage>
</organism>
<evidence type="ECO:0000256" key="6">
    <source>
        <dbReference type="ARBA" id="ARBA00022801"/>
    </source>
</evidence>
<evidence type="ECO:0000256" key="5">
    <source>
        <dbReference type="ARBA" id="ARBA00022750"/>
    </source>
</evidence>
<dbReference type="EMBL" id="CACRTG010000043">
    <property type="protein sequence ID" value="VYT36760.1"/>
    <property type="molecule type" value="Genomic_DNA"/>
</dbReference>
<keyword evidence="11" id="KW-0449">Lipoprotein</keyword>
<dbReference type="PRINTS" id="PR00781">
    <property type="entry name" value="LIPOSIGPTASE"/>
</dbReference>
<proteinExistence type="inferred from homology"/>
<sequence>MLAVILTLLIGALCGIDLYLKSYIETHYKEGEEKKILGDRISVRKVHNKGMALNKGEEHPKRVRMLSGIVTALLALYYVFLFRKKGGWMRKKGIALAIAGGVSNTYDRFVRKYVVDYFGFCTKWKKFEKITFNLGDMFIFLGSVLVVISEIFSKKR</sequence>
<keyword evidence="7 10" id="KW-1133">Transmembrane helix</keyword>
<dbReference type="GO" id="GO:0006508">
    <property type="term" value="P:proteolysis"/>
    <property type="evidence" value="ECO:0007669"/>
    <property type="project" value="UniProtKB-KW"/>
</dbReference>
<keyword evidence="5" id="KW-0064">Aspartyl protease</keyword>
<keyword evidence="4 10" id="KW-0812">Transmembrane</keyword>
<evidence type="ECO:0000256" key="2">
    <source>
        <dbReference type="ARBA" id="ARBA00022475"/>
    </source>
</evidence>
<feature type="transmembrane region" description="Helical" evidence="10">
    <location>
        <begin position="63"/>
        <end position="82"/>
    </location>
</feature>
<evidence type="ECO:0000256" key="1">
    <source>
        <dbReference type="ARBA" id="ARBA00006139"/>
    </source>
</evidence>
<dbReference type="PANTHER" id="PTHR33695">
    <property type="entry name" value="LIPOPROTEIN SIGNAL PEPTIDASE"/>
    <property type="match status" value="1"/>
</dbReference>
<gene>
    <name evidence="11" type="ORF">CNLFYP112_00622</name>
</gene>
<accession>A0A6N2W396</accession>
<evidence type="ECO:0000256" key="10">
    <source>
        <dbReference type="SAM" id="Phobius"/>
    </source>
</evidence>
<name>A0A6N2W396_9FIRM</name>
<feature type="transmembrane region" description="Helical" evidence="10">
    <location>
        <begin position="132"/>
        <end position="152"/>
    </location>
</feature>
<keyword evidence="3" id="KW-0645">Protease</keyword>